<dbReference type="InterPro" id="IPR003587">
    <property type="entry name" value="Hint_dom_N"/>
</dbReference>
<evidence type="ECO:0000313" key="5">
    <source>
        <dbReference type="Proteomes" id="UP000263185"/>
    </source>
</evidence>
<proteinExistence type="predicted"/>
<dbReference type="KEGG" id="vg:64764050"/>
<dbReference type="EMBL" id="MH697579">
    <property type="protein sequence ID" value="AXQ51692.1"/>
    <property type="molecule type" value="Genomic_DNA"/>
</dbReference>
<organism evidence="4 5">
    <name type="scientific">Mycobacterium phage Cane17</name>
    <dbReference type="NCBI Taxonomy" id="2301548"/>
    <lineage>
        <taxon>Viruses</taxon>
        <taxon>Duplodnaviria</taxon>
        <taxon>Heunggongvirae</taxon>
        <taxon>Uroviricota</taxon>
        <taxon>Caudoviricetes</taxon>
        <taxon>Ceeclamvirinae</taxon>
        <taxon>Bixzunavirus</taxon>
        <taxon>Bixzunavirus cane17</taxon>
    </lineage>
</organism>
<dbReference type="Gene3D" id="1.10.30.50">
    <property type="match status" value="1"/>
</dbReference>
<dbReference type="PROSITE" id="PS50817">
    <property type="entry name" value="INTEIN_N_TER"/>
    <property type="match status" value="1"/>
</dbReference>
<gene>
    <name evidence="4" type="primary">82</name>
    <name evidence="4" type="ORF">SEA_CANE17_82</name>
</gene>
<dbReference type="GO" id="GO:0004519">
    <property type="term" value="F:endonuclease activity"/>
    <property type="evidence" value="ECO:0007669"/>
    <property type="project" value="InterPro"/>
</dbReference>
<dbReference type="GO" id="GO:0016539">
    <property type="term" value="P:intein-mediated protein splicing"/>
    <property type="evidence" value="ECO:0007669"/>
    <property type="project" value="InterPro"/>
</dbReference>
<keyword evidence="5" id="KW-1185">Reference proteome</keyword>
<dbReference type="GO" id="GO:0050660">
    <property type="term" value="F:flavin adenine dinucleotide binding"/>
    <property type="evidence" value="ECO:0007669"/>
    <property type="project" value="InterPro"/>
</dbReference>
<dbReference type="PANTHER" id="PTHR34934">
    <property type="entry name" value="FLAVIN-DEPENDENT THYMIDYLATE SYNTHASE"/>
    <property type="match status" value="1"/>
</dbReference>
<dbReference type="GO" id="GO:0006231">
    <property type="term" value="P:dTMP biosynthetic process"/>
    <property type="evidence" value="ECO:0007669"/>
    <property type="project" value="InterPro"/>
</dbReference>
<dbReference type="InterPro" id="IPR036098">
    <property type="entry name" value="Thymidylate_synthase_ThyX_sf"/>
</dbReference>
<dbReference type="GO" id="GO:0008270">
    <property type="term" value="F:zinc ion binding"/>
    <property type="evidence" value="ECO:0007669"/>
    <property type="project" value="InterPro"/>
</dbReference>
<dbReference type="NCBIfam" id="TIGR01445">
    <property type="entry name" value="intein_Nterm"/>
    <property type="match status" value="1"/>
</dbReference>
<evidence type="ECO:0000313" key="4">
    <source>
        <dbReference type="EMBL" id="AXQ51692.1"/>
    </source>
</evidence>
<dbReference type="NCBIfam" id="TIGR02170">
    <property type="entry name" value="thyX"/>
    <property type="match status" value="1"/>
</dbReference>
<dbReference type="Pfam" id="PF01844">
    <property type="entry name" value="HNH"/>
    <property type="match status" value="1"/>
</dbReference>
<dbReference type="CDD" id="cd00081">
    <property type="entry name" value="Hint"/>
    <property type="match status" value="1"/>
</dbReference>
<evidence type="ECO:0000259" key="3">
    <source>
        <dbReference type="SMART" id="SM00507"/>
    </source>
</evidence>
<dbReference type="GO" id="GO:0070402">
    <property type="term" value="F:NADPH binding"/>
    <property type="evidence" value="ECO:0007669"/>
    <property type="project" value="TreeGrafter"/>
</dbReference>
<dbReference type="SUPFAM" id="SSF51294">
    <property type="entry name" value="Hedgehog/intein (Hint) domain"/>
    <property type="match status" value="1"/>
</dbReference>
<dbReference type="SMART" id="SM00305">
    <property type="entry name" value="HintC"/>
    <property type="match status" value="1"/>
</dbReference>
<dbReference type="InterPro" id="IPR002711">
    <property type="entry name" value="HNH"/>
</dbReference>
<name>A0A346N8Q7_9CAUD</name>
<dbReference type="Gene3D" id="3.30.1360.170">
    <property type="match status" value="2"/>
</dbReference>
<dbReference type="InterPro" id="IPR036844">
    <property type="entry name" value="Hint_dom_sf"/>
</dbReference>
<dbReference type="RefSeq" id="YP_010057263.1">
    <property type="nucleotide sequence ID" value="NC_054716.1"/>
</dbReference>
<dbReference type="InterPro" id="IPR006141">
    <property type="entry name" value="Intein_N"/>
</dbReference>
<dbReference type="GO" id="GO:0050797">
    <property type="term" value="F:thymidylate synthase (FAD) activity"/>
    <property type="evidence" value="ECO:0007669"/>
    <property type="project" value="InterPro"/>
</dbReference>
<dbReference type="GeneID" id="64764050"/>
<feature type="domain" description="Hint" evidence="1">
    <location>
        <begin position="297"/>
        <end position="343"/>
    </location>
</feature>
<feature type="domain" description="HNH nuclease" evidence="3">
    <location>
        <begin position="225"/>
        <end position="279"/>
    </location>
</feature>
<accession>A0A346N8Q7</accession>
<protein>
    <submittedName>
        <fullName evidence="4">ThyX-like thymidylate synthase</fullName>
    </submittedName>
</protein>
<dbReference type="CDD" id="cd20175">
    <property type="entry name" value="ThyX"/>
    <property type="match status" value="1"/>
</dbReference>
<dbReference type="PROSITE" id="PS50818">
    <property type="entry name" value="INTEIN_C_TER"/>
    <property type="match status" value="1"/>
</dbReference>
<dbReference type="GO" id="GO:0004799">
    <property type="term" value="F:thymidylate synthase activity"/>
    <property type="evidence" value="ECO:0007669"/>
    <property type="project" value="TreeGrafter"/>
</dbReference>
<dbReference type="PANTHER" id="PTHR34934:SF1">
    <property type="entry name" value="FLAVIN-DEPENDENT THYMIDYLATE SYNTHASE"/>
    <property type="match status" value="1"/>
</dbReference>
<dbReference type="CDD" id="cd00085">
    <property type="entry name" value="HNHc"/>
    <property type="match status" value="1"/>
</dbReference>
<feature type="domain" description="Hint" evidence="2">
    <location>
        <begin position="83"/>
        <end position="201"/>
    </location>
</feature>
<evidence type="ECO:0000259" key="2">
    <source>
        <dbReference type="SMART" id="SM00306"/>
    </source>
</evidence>
<evidence type="ECO:0000259" key="1">
    <source>
        <dbReference type="SMART" id="SM00305"/>
    </source>
</evidence>
<dbReference type="InterPro" id="IPR030934">
    <property type="entry name" value="Intein_C"/>
</dbReference>
<dbReference type="GO" id="GO:0003676">
    <property type="term" value="F:nucleic acid binding"/>
    <property type="evidence" value="ECO:0007669"/>
    <property type="project" value="InterPro"/>
</dbReference>
<dbReference type="InterPro" id="IPR003586">
    <property type="entry name" value="Hint_dom_C"/>
</dbReference>
<dbReference type="SUPFAM" id="SSF69796">
    <property type="entry name" value="Thymidylate synthase-complementing protein Thy1"/>
    <property type="match status" value="2"/>
</dbReference>
<sequence>MLDIQFTDEIVVEVLDSNFSDSRVCVAARTSTAGAGADDSERYGLINALMRDRHGTPFEHMNATFRVTAPIFVWREHHRHRSGFCVAGSTRVPVGSGKDGRTKTIEDIYRDWHLGVPDSLGRNRKLPSCRNLATRTVNLDTGLVEAARMVDVFQSGVKPMIWLRWENGKGLRCTREHRVWTPEGWVKAGDLQVGDLVGRIGLVAYGEAPRFYSKKLREGIGIWTSQQRDLIQEVDTCHRCEGVFSKSDLELDHVIPVCEDLKLALDRDNLAPICAPCHDVKSREETSRNYENRRQRANGVRFEKVTSIEDGGEEMTYDLEMPGPYHNFIANGLVVHNSYNEESGRYKQLDPVFYVPGETRPIAKVEGTRNMDYVLEKGTADQHALIANAMWATCSGAYRQYEAMLDAGIVREVARMVLPVNIMSTCIVTCNARSLMHFLSLRQRHDDAKFPSKPQYEINLVANGYERLLAEEAPLVHRSYVENGRVAP</sequence>
<dbReference type="Gene3D" id="2.170.16.10">
    <property type="entry name" value="Hedgehog/Intein (Hint) domain"/>
    <property type="match status" value="1"/>
</dbReference>
<dbReference type="InterPro" id="IPR003615">
    <property type="entry name" value="HNH_nuc"/>
</dbReference>
<dbReference type="SMART" id="SM00306">
    <property type="entry name" value="HintN"/>
    <property type="match status" value="1"/>
</dbReference>
<dbReference type="InterPro" id="IPR003669">
    <property type="entry name" value="Thymidylate_synthase_ThyX"/>
</dbReference>
<reference evidence="4 5" key="1">
    <citation type="submission" date="2018-07" db="EMBL/GenBank/DDBJ databases">
        <authorList>
            <person name="Fast K.M."/>
            <person name="Castleberry S."/>
            <person name="Jones I.K."/>
            <person name="Larrimore J.D."/>
            <person name="Long C.A."/>
            <person name="Pritchett N.C."/>
            <person name="Keener T."/>
            <person name="Sandel M.W."/>
            <person name="Bollivar D.W."/>
            <person name="Garlena R.A."/>
            <person name="Russell D.A."/>
            <person name="Pope W.H."/>
            <person name="Jacobs-Sera D."/>
            <person name="Hatfull G.F."/>
        </authorList>
    </citation>
    <scope>NUCLEOTIDE SEQUENCE [LARGE SCALE GENOMIC DNA]</scope>
</reference>
<dbReference type="NCBIfam" id="TIGR01443">
    <property type="entry name" value="intein_Cterm"/>
    <property type="match status" value="1"/>
</dbReference>
<dbReference type="PROSITE" id="PS51331">
    <property type="entry name" value="THYX"/>
    <property type="match status" value="1"/>
</dbReference>
<dbReference type="SMART" id="SM00507">
    <property type="entry name" value="HNHc"/>
    <property type="match status" value="1"/>
</dbReference>
<dbReference type="Pfam" id="PF02511">
    <property type="entry name" value="Thy1"/>
    <property type="match status" value="2"/>
</dbReference>
<dbReference type="Proteomes" id="UP000263185">
    <property type="component" value="Segment"/>
</dbReference>